<evidence type="ECO:0000256" key="4">
    <source>
        <dbReference type="ARBA" id="ARBA00004273"/>
    </source>
</evidence>
<dbReference type="STRING" id="5288.A0A5C5FZA2"/>
<comment type="cofactor">
    <cofactor evidence="2">
        <name>FAD</name>
        <dbReference type="ChEBI" id="CHEBI:57692"/>
    </cofactor>
</comment>
<dbReference type="SUPFAM" id="SSF51905">
    <property type="entry name" value="FAD/NAD(P)-binding domain"/>
    <property type="match status" value="1"/>
</dbReference>
<dbReference type="PANTHER" id="PTHR10617:SF107">
    <property type="entry name" value="ELECTRON TRANSFER FLAVOPROTEIN-UBIQUINONE OXIDOREDUCTASE, MITOCHONDRIAL"/>
    <property type="match status" value="1"/>
</dbReference>
<dbReference type="InterPro" id="IPR036188">
    <property type="entry name" value="FAD/NAD-bd_sf"/>
</dbReference>
<proteinExistence type="inferred from homology"/>
<evidence type="ECO:0000256" key="6">
    <source>
        <dbReference type="ARBA" id="ARBA00012696"/>
    </source>
</evidence>
<keyword evidence="19" id="KW-0472">Membrane</keyword>
<keyword evidence="15" id="KW-0408">Iron</keyword>
<evidence type="ECO:0000256" key="5">
    <source>
        <dbReference type="ARBA" id="ARBA00006796"/>
    </source>
</evidence>
<dbReference type="InterPro" id="IPR040156">
    <property type="entry name" value="ETF-QO"/>
</dbReference>
<evidence type="ECO:0000256" key="14">
    <source>
        <dbReference type="ARBA" id="ARBA00023002"/>
    </source>
</evidence>
<feature type="domain" description="4Fe-4S ferredoxin-type" evidence="23">
    <location>
        <begin position="660"/>
        <end position="689"/>
    </location>
</feature>
<keyword evidence="18" id="KW-0496">Mitochondrion</keyword>
<keyword evidence="11" id="KW-0274">FAD</keyword>
<dbReference type="GO" id="GO:0046872">
    <property type="term" value="F:metal ion binding"/>
    <property type="evidence" value="ECO:0007669"/>
    <property type="project" value="UniProtKB-KW"/>
</dbReference>
<dbReference type="FunFam" id="3.30.70.20:FF:000015">
    <property type="entry name" value="Electron transfer flavoprotein-ubiquinone oxidoreductase"/>
    <property type="match status" value="1"/>
</dbReference>
<evidence type="ECO:0000256" key="21">
    <source>
        <dbReference type="ARBA" id="ARBA00052682"/>
    </source>
</evidence>
<dbReference type="SUPFAM" id="SSF54862">
    <property type="entry name" value="4Fe-4S ferredoxins"/>
    <property type="match status" value="1"/>
</dbReference>
<evidence type="ECO:0000256" key="9">
    <source>
        <dbReference type="ARBA" id="ARBA00022723"/>
    </source>
</evidence>
<comment type="subcellular location">
    <subcellularLocation>
        <location evidence="4">Mitochondrion inner membrane</location>
    </subcellularLocation>
</comment>
<keyword evidence="25" id="KW-1185">Reference proteome</keyword>
<evidence type="ECO:0000256" key="8">
    <source>
        <dbReference type="ARBA" id="ARBA00022630"/>
    </source>
</evidence>
<evidence type="ECO:0000256" key="18">
    <source>
        <dbReference type="ARBA" id="ARBA00023128"/>
    </source>
</evidence>
<evidence type="ECO:0000256" key="16">
    <source>
        <dbReference type="ARBA" id="ARBA00023014"/>
    </source>
</evidence>
<evidence type="ECO:0000256" key="1">
    <source>
        <dbReference type="ARBA" id="ARBA00001966"/>
    </source>
</evidence>
<sequence>MQTGTLPWRERGAESLVFGWPTLRRALGCRRQARLPGPRRSSFTLWSSSLQLAMLRSIARQSSLAQRSGRAALTSSCAARFPSSSLSSGTRPARPVVATSTAALAGPRTHARALHSTPSRAQAEPLNQDIEIEGVERVEDECDVCIVGAGPAGLSAAIQLQKLAEERGEEIRVVVLEKGAEVGAHILSGAVIEPRALDELIPDWKEKGAPLNQPALSDSMRWLTPTTSFPMPHPPQMANKGNYIISLSRLTRWLAEQAEEMGVEIYPGFAGAKILYTEDGKGVRGIQTNDIGLGKDFKPKDSFEPGMQFLAKVTLLAEGCHGSLSKQVQRKYNLRDGKDPQTYGLGVKEVWKVKPEKHQPGKVQHTLGWPLDNSTYGGTWLYHMEDEMVSLGIVVGLDYPNPYISPYKELQRLKHHPLFKEVLEGGECIAYGARALNEGGYQSIPKLTFPGGAMIGDSAGFLNVPKIKGTHTSMKSGMLAAEAAFSAISSHNAASPDDFLPSSPLDVSSYEAAFEESWIAKELKEVRNLRPSFHSKLGNWGGMMYSGVDSLLLKGRVPWTFHHPSEDYAATRPASQFKPIDYPAPDGTLSFDLLTNLSRSGTNHAEDQPVHLHIPASERAAHVAKNAGEYAGLLGRVCPAGVYEYLDVEENGGEADADGLRLQINSQNCVHCKTCSIKVPTQDITWMVPQGGDGPQYPAVV</sequence>
<dbReference type="Gene3D" id="3.30.70.20">
    <property type="match status" value="1"/>
</dbReference>
<evidence type="ECO:0000256" key="11">
    <source>
        <dbReference type="ARBA" id="ARBA00022827"/>
    </source>
</evidence>
<evidence type="ECO:0000256" key="22">
    <source>
        <dbReference type="ARBA" id="ARBA00068100"/>
    </source>
</evidence>
<dbReference type="Proteomes" id="UP000311382">
    <property type="component" value="Unassembled WGS sequence"/>
</dbReference>
<keyword evidence="17" id="KW-0830">Ubiquinone</keyword>
<comment type="caution">
    <text evidence="24">The sequence shown here is derived from an EMBL/GenBank/DDBJ whole genome shotgun (WGS) entry which is preliminary data.</text>
</comment>
<protein>
    <recommendedName>
        <fullName evidence="22">Probable electron transfer flavoprotein-ubiquinone oxidoreductase, mitochondrial</fullName>
        <ecNumber evidence="6">1.5.5.1</ecNumber>
    </recommendedName>
    <alternativeName>
        <fullName evidence="20">Electron-transferring-flavoprotein dehydrogenase</fullName>
    </alternativeName>
</protein>
<keyword evidence="14" id="KW-0560">Oxidoreductase</keyword>
<evidence type="ECO:0000256" key="2">
    <source>
        <dbReference type="ARBA" id="ARBA00001974"/>
    </source>
</evidence>
<dbReference type="Gene3D" id="3.50.50.60">
    <property type="entry name" value="FAD/NAD(P)-binding domain"/>
    <property type="match status" value="1"/>
</dbReference>
<dbReference type="SUPFAM" id="SSF54373">
    <property type="entry name" value="FAD-linked reductases, C-terminal domain"/>
    <property type="match status" value="1"/>
</dbReference>
<evidence type="ECO:0000256" key="20">
    <source>
        <dbReference type="ARBA" id="ARBA00032754"/>
    </source>
</evidence>
<dbReference type="InterPro" id="IPR017896">
    <property type="entry name" value="4Fe4S_Fe-S-bd"/>
</dbReference>
<keyword evidence="7" id="KW-0813">Transport</keyword>
<evidence type="ECO:0000256" key="17">
    <source>
        <dbReference type="ARBA" id="ARBA00023075"/>
    </source>
</evidence>
<dbReference type="PROSITE" id="PS51379">
    <property type="entry name" value="4FE4S_FER_2"/>
    <property type="match status" value="1"/>
</dbReference>
<keyword evidence="12" id="KW-0809">Transit peptide</keyword>
<reference evidence="24 25" key="1">
    <citation type="submission" date="2019-03" db="EMBL/GenBank/DDBJ databases">
        <title>Rhodosporidium diobovatum UCD-FST 08-225 genome sequencing, assembly, and annotation.</title>
        <authorList>
            <person name="Fakankun I.U."/>
            <person name="Fristensky B."/>
            <person name="Levin D.B."/>
        </authorList>
    </citation>
    <scope>NUCLEOTIDE SEQUENCE [LARGE SCALE GENOMIC DNA]</scope>
    <source>
        <strain evidence="24 25">UCD-FST 08-225</strain>
    </source>
</reference>
<dbReference type="AlphaFoldDB" id="A0A5C5FZA2"/>
<accession>A0A5C5FZA2</accession>
<evidence type="ECO:0000313" key="24">
    <source>
        <dbReference type="EMBL" id="TNY22158.1"/>
    </source>
</evidence>
<dbReference type="Gene3D" id="3.30.9.90">
    <property type="match status" value="1"/>
</dbReference>
<dbReference type="Pfam" id="PF05187">
    <property type="entry name" value="Fer4_ETF_QO"/>
    <property type="match status" value="1"/>
</dbReference>
<dbReference type="GO" id="GO:0004174">
    <property type="term" value="F:electron-transferring-flavoprotein dehydrogenase activity"/>
    <property type="evidence" value="ECO:0007669"/>
    <property type="project" value="UniProtKB-EC"/>
</dbReference>
<evidence type="ECO:0000256" key="13">
    <source>
        <dbReference type="ARBA" id="ARBA00022982"/>
    </source>
</evidence>
<keyword evidence="8" id="KW-0285">Flavoprotein</keyword>
<dbReference type="GO" id="GO:0005743">
    <property type="term" value="C:mitochondrial inner membrane"/>
    <property type="evidence" value="ECO:0007669"/>
    <property type="project" value="UniProtKB-SubCell"/>
</dbReference>
<gene>
    <name evidence="24" type="ORF">DMC30DRAFT_393136</name>
</gene>
<keyword evidence="10" id="KW-0999">Mitochondrion inner membrane</keyword>
<dbReference type="InterPro" id="IPR007859">
    <property type="entry name" value="ETF-QO/FixX_C"/>
</dbReference>
<comment type="function">
    <text evidence="3">Accepts electrons from ETF and reduces ubiquinone.</text>
</comment>
<evidence type="ECO:0000313" key="25">
    <source>
        <dbReference type="Proteomes" id="UP000311382"/>
    </source>
</evidence>
<comment type="cofactor">
    <cofactor evidence="1">
        <name>[4Fe-4S] cluster</name>
        <dbReference type="ChEBI" id="CHEBI:49883"/>
    </cofactor>
</comment>
<dbReference type="OrthoDB" id="437331at2759"/>
<evidence type="ECO:0000256" key="7">
    <source>
        <dbReference type="ARBA" id="ARBA00022448"/>
    </source>
</evidence>
<dbReference type="EC" id="1.5.5.1" evidence="6"/>
<dbReference type="PANTHER" id="PTHR10617">
    <property type="entry name" value="ELECTRON TRANSFER FLAVOPROTEIN-UBIQUINONE OXIDOREDUCTASE"/>
    <property type="match status" value="1"/>
</dbReference>
<dbReference type="InterPro" id="IPR049398">
    <property type="entry name" value="ETF-QO/FixC_UQ-bd"/>
</dbReference>
<comment type="catalytic activity">
    <reaction evidence="21">
        <text>a ubiquinone + reduced [electron-transfer flavoprotein] = a ubiquinol + oxidized [electron-transfer flavoprotein] + H(+)</text>
        <dbReference type="Rhea" id="RHEA:24052"/>
        <dbReference type="Rhea" id="RHEA-COMP:9565"/>
        <dbReference type="Rhea" id="RHEA-COMP:9566"/>
        <dbReference type="Rhea" id="RHEA-COMP:10685"/>
        <dbReference type="Rhea" id="RHEA-COMP:10686"/>
        <dbReference type="ChEBI" id="CHEBI:15378"/>
        <dbReference type="ChEBI" id="CHEBI:16389"/>
        <dbReference type="ChEBI" id="CHEBI:17976"/>
        <dbReference type="ChEBI" id="CHEBI:57692"/>
        <dbReference type="ChEBI" id="CHEBI:58307"/>
        <dbReference type="EC" id="1.5.5.1"/>
    </reaction>
</comment>
<evidence type="ECO:0000256" key="15">
    <source>
        <dbReference type="ARBA" id="ARBA00023004"/>
    </source>
</evidence>
<evidence type="ECO:0000256" key="12">
    <source>
        <dbReference type="ARBA" id="ARBA00022946"/>
    </source>
</evidence>
<evidence type="ECO:0000256" key="19">
    <source>
        <dbReference type="ARBA" id="ARBA00023136"/>
    </source>
</evidence>
<dbReference type="Pfam" id="PF13450">
    <property type="entry name" value="NAD_binding_8"/>
    <property type="match status" value="1"/>
</dbReference>
<evidence type="ECO:0000259" key="23">
    <source>
        <dbReference type="PROSITE" id="PS51379"/>
    </source>
</evidence>
<keyword evidence="16" id="KW-0411">Iron-sulfur</keyword>
<dbReference type="EMBL" id="SOZI01000030">
    <property type="protein sequence ID" value="TNY22158.1"/>
    <property type="molecule type" value="Genomic_DNA"/>
</dbReference>
<organism evidence="24 25">
    <name type="scientific">Rhodotorula diobovata</name>
    <dbReference type="NCBI Taxonomy" id="5288"/>
    <lineage>
        <taxon>Eukaryota</taxon>
        <taxon>Fungi</taxon>
        <taxon>Dikarya</taxon>
        <taxon>Basidiomycota</taxon>
        <taxon>Pucciniomycotina</taxon>
        <taxon>Microbotryomycetes</taxon>
        <taxon>Sporidiobolales</taxon>
        <taxon>Sporidiobolaceae</taxon>
        <taxon>Rhodotorula</taxon>
    </lineage>
</organism>
<evidence type="ECO:0000256" key="3">
    <source>
        <dbReference type="ARBA" id="ARBA00002819"/>
    </source>
</evidence>
<comment type="similarity">
    <text evidence="5">Belongs to the ETF-QO/FixC family.</text>
</comment>
<keyword evidence="13" id="KW-0249">Electron transport</keyword>
<keyword evidence="9" id="KW-0479">Metal-binding</keyword>
<dbReference type="Pfam" id="PF21162">
    <property type="entry name" value="ETFQO_UQ-bd"/>
    <property type="match status" value="1"/>
</dbReference>
<name>A0A5C5FZA2_9BASI</name>
<dbReference type="GO" id="GO:0051536">
    <property type="term" value="F:iron-sulfur cluster binding"/>
    <property type="evidence" value="ECO:0007669"/>
    <property type="project" value="UniProtKB-KW"/>
</dbReference>
<evidence type="ECO:0000256" key="10">
    <source>
        <dbReference type="ARBA" id="ARBA00022792"/>
    </source>
</evidence>